<dbReference type="GO" id="GO:0003676">
    <property type="term" value="F:nucleic acid binding"/>
    <property type="evidence" value="ECO:0007669"/>
    <property type="project" value="InterPro"/>
</dbReference>
<proteinExistence type="predicted"/>
<keyword evidence="2" id="KW-1185">Reference proteome</keyword>
<dbReference type="InterPro" id="IPR012337">
    <property type="entry name" value="RNaseH-like_sf"/>
</dbReference>
<dbReference type="SUPFAM" id="SSF53098">
    <property type="entry name" value="Ribonuclease H-like"/>
    <property type="match status" value="1"/>
</dbReference>
<name>A0A4Y2NYP8_ARAVE</name>
<dbReference type="Gene3D" id="3.30.420.10">
    <property type="entry name" value="Ribonuclease H-like superfamily/Ribonuclease H"/>
    <property type="match status" value="1"/>
</dbReference>
<dbReference type="InterPro" id="IPR036397">
    <property type="entry name" value="RNaseH_sf"/>
</dbReference>
<organism evidence="1 2">
    <name type="scientific">Araneus ventricosus</name>
    <name type="common">Orbweaver spider</name>
    <name type="synonym">Epeira ventricosa</name>
    <dbReference type="NCBI Taxonomy" id="182803"/>
    <lineage>
        <taxon>Eukaryota</taxon>
        <taxon>Metazoa</taxon>
        <taxon>Ecdysozoa</taxon>
        <taxon>Arthropoda</taxon>
        <taxon>Chelicerata</taxon>
        <taxon>Arachnida</taxon>
        <taxon>Araneae</taxon>
        <taxon>Araneomorphae</taxon>
        <taxon>Entelegynae</taxon>
        <taxon>Araneoidea</taxon>
        <taxon>Araneidae</taxon>
        <taxon>Araneus</taxon>
    </lineage>
</organism>
<evidence type="ECO:0000313" key="1">
    <source>
        <dbReference type="EMBL" id="GBN44795.1"/>
    </source>
</evidence>
<sequence length="305" mass="34916">MDALHSLVKFNSLKPITSPLDSLSGVFFYTKLLTRTNKSFQHPKYLRQAALEVINNIPIEATLIYTDGSKNEIGHTGSGGFVKHVREEESSLKRRNADHCSVFISEIIVIDMALDFVLEHQLFGDMWILSDSLSVVQYLDNWSDVSDRRGMDIFNKLKTLCNSCALHLQWTPSHYRSEGPGATIHFKGDRKDQTALTRLTSGHLKTIRISRGEKFNICTKCSTIETTPQHLPDRVALVYDDLLKRPDFMLEVMKAKDLMDLIRFRSEGLERRLFRNTSTFKLFKDVISLLINNALYLAIPFFQVV</sequence>
<protein>
    <submittedName>
        <fullName evidence="1">Uncharacterized protein</fullName>
    </submittedName>
</protein>
<dbReference type="AlphaFoldDB" id="A0A4Y2NYP8"/>
<dbReference type="CDD" id="cd09276">
    <property type="entry name" value="Rnase_HI_RT_non_LTR"/>
    <property type="match status" value="1"/>
</dbReference>
<comment type="caution">
    <text evidence="1">The sequence shown here is derived from an EMBL/GenBank/DDBJ whole genome shotgun (WGS) entry which is preliminary data.</text>
</comment>
<dbReference type="Proteomes" id="UP000499080">
    <property type="component" value="Unassembled WGS sequence"/>
</dbReference>
<gene>
    <name evidence="1" type="ORF">AVEN_253177_1</name>
</gene>
<reference evidence="1 2" key="1">
    <citation type="journal article" date="2019" name="Sci. Rep.">
        <title>Orb-weaving spider Araneus ventricosus genome elucidates the spidroin gene catalogue.</title>
        <authorList>
            <person name="Kono N."/>
            <person name="Nakamura H."/>
            <person name="Ohtoshi R."/>
            <person name="Moran D.A.P."/>
            <person name="Shinohara A."/>
            <person name="Yoshida Y."/>
            <person name="Fujiwara M."/>
            <person name="Mori M."/>
            <person name="Tomita M."/>
            <person name="Arakawa K."/>
        </authorList>
    </citation>
    <scope>NUCLEOTIDE SEQUENCE [LARGE SCALE GENOMIC DNA]</scope>
</reference>
<accession>A0A4Y2NYP8</accession>
<dbReference type="EMBL" id="BGPR01010196">
    <property type="protein sequence ID" value="GBN44795.1"/>
    <property type="molecule type" value="Genomic_DNA"/>
</dbReference>
<evidence type="ECO:0000313" key="2">
    <source>
        <dbReference type="Proteomes" id="UP000499080"/>
    </source>
</evidence>